<sequence length="188" mass="21915">MVLLHQFVPGLQYELRYATTHNFMHRLMYPQQVNYSFLRLPVARALDSVQQVLAKQGLGLKVFDAYRPYAVTVNFWELVKDERYVANPAKGSGHNRGLAVDLTIINLSSGEALNMGTDFDNFSDTAHHSFKHLPEEVLRNRNLLKTTMERYGFKALETEWWHYSFPNTRQYDVLNLSFSELKKLSRKN</sequence>
<evidence type="ECO:0000256" key="4">
    <source>
        <dbReference type="ARBA" id="ARBA00022801"/>
    </source>
</evidence>
<dbReference type="PANTHER" id="PTHR43126:SF1">
    <property type="entry name" value="D-ALANYL-D-ALANINE DIPEPTIDASE"/>
    <property type="match status" value="1"/>
</dbReference>
<keyword evidence="2 9" id="KW-0645">Protease</keyword>
<dbReference type="PANTHER" id="PTHR43126">
    <property type="entry name" value="D-ALANYL-D-ALANINE DIPEPTIDASE"/>
    <property type="match status" value="1"/>
</dbReference>
<dbReference type="Proteomes" id="UP001597511">
    <property type="component" value="Unassembled WGS sequence"/>
</dbReference>
<evidence type="ECO:0000313" key="11">
    <source>
        <dbReference type="EMBL" id="MFD2920092.1"/>
    </source>
</evidence>
<dbReference type="Gene3D" id="3.30.1380.10">
    <property type="match status" value="1"/>
</dbReference>
<keyword evidence="6 9" id="KW-0224">Dipeptidase</keyword>
<proteinExistence type="inferred from homology"/>
<dbReference type="Pfam" id="PF01427">
    <property type="entry name" value="Peptidase_M15"/>
    <property type="match status" value="1"/>
</dbReference>
<dbReference type="SUPFAM" id="SSF55166">
    <property type="entry name" value="Hedgehog/DD-peptidase"/>
    <property type="match status" value="1"/>
</dbReference>
<keyword evidence="3 9" id="KW-0479">Metal-binding</keyword>
<evidence type="ECO:0000256" key="8">
    <source>
        <dbReference type="ARBA" id="ARBA00023316"/>
    </source>
</evidence>
<evidence type="ECO:0000256" key="2">
    <source>
        <dbReference type="ARBA" id="ARBA00022670"/>
    </source>
</evidence>
<feature type="binding site" evidence="9">
    <location>
        <position position="94"/>
    </location>
    <ligand>
        <name>Zn(2+)</name>
        <dbReference type="ChEBI" id="CHEBI:29105"/>
        <note>catalytic</note>
    </ligand>
</feature>
<feature type="active site" description="Proton donor/acceptor" evidence="9">
    <location>
        <position position="159"/>
    </location>
</feature>
<reference evidence="12" key="1">
    <citation type="journal article" date="2019" name="Int. J. Syst. Evol. Microbiol.">
        <title>The Global Catalogue of Microorganisms (GCM) 10K type strain sequencing project: providing services to taxonomists for standard genome sequencing and annotation.</title>
        <authorList>
            <consortium name="The Broad Institute Genomics Platform"/>
            <consortium name="The Broad Institute Genome Sequencing Center for Infectious Disease"/>
            <person name="Wu L."/>
            <person name="Ma J."/>
        </authorList>
    </citation>
    <scope>NUCLEOTIDE SEQUENCE [LARGE SCALE GENOMIC DNA]</scope>
    <source>
        <strain evidence="12">KCTC 23299</strain>
    </source>
</reference>
<comment type="function">
    <text evidence="9 10">Catalyzes hydrolysis of the D-alanyl-D-alanine dipeptide.</text>
</comment>
<evidence type="ECO:0000256" key="10">
    <source>
        <dbReference type="PIRNR" id="PIRNR026671"/>
    </source>
</evidence>
<evidence type="ECO:0000256" key="7">
    <source>
        <dbReference type="ARBA" id="ARBA00023049"/>
    </source>
</evidence>
<dbReference type="RefSeq" id="WP_386103571.1">
    <property type="nucleotide sequence ID" value="NZ_JBHUOZ010000003.1"/>
</dbReference>
<organism evidence="11 12">
    <name type="scientific">Terrimonas rubra</name>
    <dbReference type="NCBI Taxonomy" id="1035890"/>
    <lineage>
        <taxon>Bacteria</taxon>
        <taxon>Pseudomonadati</taxon>
        <taxon>Bacteroidota</taxon>
        <taxon>Chitinophagia</taxon>
        <taxon>Chitinophagales</taxon>
        <taxon>Chitinophagaceae</taxon>
        <taxon>Terrimonas</taxon>
    </lineage>
</organism>
<evidence type="ECO:0000256" key="9">
    <source>
        <dbReference type="HAMAP-Rule" id="MF_01924"/>
    </source>
</evidence>
<comment type="catalytic activity">
    <reaction evidence="1 9 10">
        <text>D-alanyl-D-alanine + H2O = 2 D-alanine</text>
        <dbReference type="Rhea" id="RHEA:20661"/>
        <dbReference type="ChEBI" id="CHEBI:15377"/>
        <dbReference type="ChEBI" id="CHEBI:57416"/>
        <dbReference type="ChEBI" id="CHEBI:57822"/>
        <dbReference type="EC" id="3.4.13.22"/>
    </reaction>
</comment>
<dbReference type="EC" id="3.4.13.22" evidence="9 10"/>
<protein>
    <recommendedName>
        <fullName evidence="9 10">D-alanyl-D-alanine dipeptidase</fullName>
        <shortName evidence="9 10">D-Ala-D-Ala dipeptidase</shortName>
        <ecNumber evidence="9 10">3.4.13.22</ecNumber>
    </recommendedName>
</protein>
<keyword evidence="4 9" id="KW-0378">Hydrolase</keyword>
<evidence type="ECO:0000313" key="12">
    <source>
        <dbReference type="Proteomes" id="UP001597511"/>
    </source>
</evidence>
<dbReference type="HAMAP" id="MF_01924">
    <property type="entry name" value="A_A_dipeptidase"/>
    <property type="match status" value="1"/>
</dbReference>
<comment type="similarity">
    <text evidence="9 10">Belongs to the peptidase M15D family.</text>
</comment>
<evidence type="ECO:0000256" key="5">
    <source>
        <dbReference type="ARBA" id="ARBA00022833"/>
    </source>
</evidence>
<dbReference type="EMBL" id="JBHUOZ010000003">
    <property type="protein sequence ID" value="MFD2920092.1"/>
    <property type="molecule type" value="Genomic_DNA"/>
</dbReference>
<feature type="site" description="Transition state stabilizer" evidence="9">
    <location>
        <position position="67"/>
    </location>
</feature>
<keyword evidence="12" id="KW-1185">Reference proteome</keyword>
<accession>A0ABW6A4B5</accession>
<evidence type="ECO:0000256" key="3">
    <source>
        <dbReference type="ARBA" id="ARBA00022723"/>
    </source>
</evidence>
<dbReference type="PIRSF" id="PIRSF026671">
    <property type="entry name" value="AA_dipeptidase"/>
    <property type="match status" value="1"/>
</dbReference>
<comment type="caution">
    <text evidence="11">The sequence shown here is derived from an EMBL/GenBank/DDBJ whole genome shotgun (WGS) entry which is preliminary data.</text>
</comment>
<dbReference type="InterPro" id="IPR009045">
    <property type="entry name" value="Zn_M74/Hedgehog-like"/>
</dbReference>
<evidence type="ECO:0000256" key="1">
    <source>
        <dbReference type="ARBA" id="ARBA00001362"/>
    </source>
</evidence>
<gene>
    <name evidence="11" type="ORF">ACFS6H_10255</name>
</gene>
<comment type="cofactor">
    <cofactor evidence="9">
        <name>Zn(2+)</name>
        <dbReference type="ChEBI" id="CHEBI:29105"/>
    </cofactor>
    <text evidence="9">Binds 1 zinc ion per subunit.</text>
</comment>
<feature type="binding site" evidence="9">
    <location>
        <position position="101"/>
    </location>
    <ligand>
        <name>Zn(2+)</name>
        <dbReference type="ChEBI" id="CHEBI:29105"/>
        <note>catalytic</note>
    </ligand>
</feature>
<dbReference type="InterPro" id="IPR000755">
    <property type="entry name" value="A_A_dipeptidase"/>
</dbReference>
<dbReference type="CDD" id="cd14840">
    <property type="entry name" value="D-Ala-D-Ala_dipeptidase_Aad"/>
    <property type="match status" value="1"/>
</dbReference>
<name>A0ABW6A4B5_9BACT</name>
<keyword evidence="5 9" id="KW-0862">Zinc</keyword>
<keyword evidence="7 9" id="KW-0482">Metalloprotease</keyword>
<evidence type="ECO:0000256" key="6">
    <source>
        <dbReference type="ARBA" id="ARBA00022997"/>
    </source>
</evidence>
<keyword evidence="8 10" id="KW-0961">Cell wall biogenesis/degradation</keyword>
<feature type="binding site" evidence="9">
    <location>
        <position position="162"/>
    </location>
    <ligand>
        <name>Zn(2+)</name>
        <dbReference type="ChEBI" id="CHEBI:29105"/>
        <note>catalytic</note>
    </ligand>
</feature>